<dbReference type="PANTHER" id="PTHR10459">
    <property type="entry name" value="DNA LIGASE"/>
    <property type="match status" value="1"/>
</dbReference>
<dbReference type="OrthoDB" id="429950at2759"/>
<feature type="domain" description="PARP alpha-helical" evidence="9">
    <location>
        <begin position="33"/>
        <end position="157"/>
    </location>
</feature>
<dbReference type="AlphaFoldDB" id="A0A811LP85"/>
<dbReference type="Pfam" id="PF00644">
    <property type="entry name" value="PARP"/>
    <property type="match status" value="1"/>
</dbReference>
<dbReference type="GO" id="GO:1990404">
    <property type="term" value="F:NAD+-protein mono-ADP-ribosyltransferase activity"/>
    <property type="evidence" value="ECO:0007669"/>
    <property type="project" value="TreeGrafter"/>
</dbReference>
<proteinExistence type="predicted"/>
<dbReference type="SUPFAM" id="SSF47587">
    <property type="entry name" value="Domain of poly(ADP-ribose) polymerase"/>
    <property type="match status" value="1"/>
</dbReference>
<keyword evidence="5 7" id="KW-0520">NAD</keyword>
<dbReference type="PANTHER" id="PTHR10459:SF117">
    <property type="entry name" value="POLY [ADP-RIBOSE] POLYMERASE TANKYRASE"/>
    <property type="match status" value="1"/>
</dbReference>
<gene>
    <name evidence="10" type="ORF">BOKJ2_LOCUS13975</name>
</gene>
<organism evidence="10 11">
    <name type="scientific">Bursaphelenchus okinawaensis</name>
    <dbReference type="NCBI Taxonomy" id="465554"/>
    <lineage>
        <taxon>Eukaryota</taxon>
        <taxon>Metazoa</taxon>
        <taxon>Ecdysozoa</taxon>
        <taxon>Nematoda</taxon>
        <taxon>Chromadorea</taxon>
        <taxon>Rhabditida</taxon>
        <taxon>Tylenchina</taxon>
        <taxon>Tylenchomorpha</taxon>
        <taxon>Aphelenchoidea</taxon>
        <taxon>Aphelenchoididae</taxon>
        <taxon>Bursaphelenchus</taxon>
    </lineage>
</organism>
<dbReference type="GO" id="GO:0016779">
    <property type="term" value="F:nucleotidyltransferase activity"/>
    <property type="evidence" value="ECO:0007669"/>
    <property type="project" value="UniProtKB-KW"/>
</dbReference>
<dbReference type="GO" id="GO:0006302">
    <property type="term" value="P:double-strand break repair"/>
    <property type="evidence" value="ECO:0007669"/>
    <property type="project" value="TreeGrafter"/>
</dbReference>
<dbReference type="Gene3D" id="1.20.142.10">
    <property type="entry name" value="Poly(ADP-ribose) polymerase, regulatory domain"/>
    <property type="match status" value="1"/>
</dbReference>
<accession>A0A811LP85</accession>
<dbReference type="InterPro" id="IPR012317">
    <property type="entry name" value="Poly(ADP-ribose)pol_cat_dom"/>
</dbReference>
<keyword evidence="4" id="KW-0548">Nucleotidyltransferase</keyword>
<evidence type="ECO:0000256" key="7">
    <source>
        <dbReference type="RuleBase" id="RU362114"/>
    </source>
</evidence>
<evidence type="ECO:0000256" key="1">
    <source>
        <dbReference type="ARBA" id="ARBA00004123"/>
    </source>
</evidence>
<dbReference type="PROSITE" id="PS51060">
    <property type="entry name" value="PARP_ALPHA_HD"/>
    <property type="match status" value="1"/>
</dbReference>
<keyword evidence="2 7" id="KW-0328">Glycosyltransferase</keyword>
<keyword evidence="3 7" id="KW-0808">Transferase</keyword>
<reference evidence="10" key="1">
    <citation type="submission" date="2020-09" db="EMBL/GenBank/DDBJ databases">
        <authorList>
            <person name="Kikuchi T."/>
        </authorList>
    </citation>
    <scope>NUCLEOTIDE SEQUENCE</scope>
    <source>
        <strain evidence="10">SH1</strain>
    </source>
</reference>
<dbReference type="EMBL" id="CAJFDH010000006">
    <property type="protein sequence ID" value="CAD5230117.1"/>
    <property type="molecule type" value="Genomic_DNA"/>
</dbReference>
<comment type="subcellular location">
    <subcellularLocation>
        <location evidence="1">Nucleus</location>
    </subcellularLocation>
</comment>
<dbReference type="EMBL" id="CAJFCW020000006">
    <property type="protein sequence ID" value="CAG9127505.1"/>
    <property type="molecule type" value="Genomic_DNA"/>
</dbReference>
<dbReference type="InterPro" id="IPR050800">
    <property type="entry name" value="ARTD/PARP"/>
</dbReference>
<dbReference type="Pfam" id="PF02877">
    <property type="entry name" value="PARP_reg"/>
    <property type="match status" value="1"/>
</dbReference>
<evidence type="ECO:0000256" key="3">
    <source>
        <dbReference type="ARBA" id="ARBA00022679"/>
    </source>
</evidence>
<evidence type="ECO:0000256" key="4">
    <source>
        <dbReference type="ARBA" id="ARBA00022695"/>
    </source>
</evidence>
<dbReference type="PROSITE" id="PS51059">
    <property type="entry name" value="PARP_CATALYTIC"/>
    <property type="match status" value="1"/>
</dbReference>
<dbReference type="Gene3D" id="3.90.228.10">
    <property type="match status" value="1"/>
</dbReference>
<protein>
    <recommendedName>
        <fullName evidence="7">Poly [ADP-ribose] polymerase</fullName>
        <shortName evidence="7">PARP</shortName>
        <ecNumber evidence="7">2.4.2.-</ecNumber>
    </recommendedName>
</protein>
<evidence type="ECO:0000259" key="9">
    <source>
        <dbReference type="PROSITE" id="PS51060"/>
    </source>
</evidence>
<dbReference type="Proteomes" id="UP000783686">
    <property type="component" value="Unassembled WGS sequence"/>
</dbReference>
<name>A0A811LP85_9BILA</name>
<dbReference type="GO" id="GO:0003950">
    <property type="term" value="F:NAD+ poly-ADP-ribosyltransferase activity"/>
    <property type="evidence" value="ECO:0007669"/>
    <property type="project" value="UniProtKB-UniRule"/>
</dbReference>
<evidence type="ECO:0000259" key="8">
    <source>
        <dbReference type="PROSITE" id="PS51059"/>
    </source>
</evidence>
<dbReference type="InterPro" id="IPR004102">
    <property type="entry name" value="Poly(ADP-ribose)pol_reg_dom"/>
</dbReference>
<evidence type="ECO:0000313" key="11">
    <source>
        <dbReference type="Proteomes" id="UP000614601"/>
    </source>
</evidence>
<evidence type="ECO:0000256" key="5">
    <source>
        <dbReference type="ARBA" id="ARBA00023027"/>
    </source>
</evidence>
<keyword evidence="6" id="KW-0539">Nucleus</keyword>
<evidence type="ECO:0000313" key="10">
    <source>
        <dbReference type="EMBL" id="CAD5230117.1"/>
    </source>
</evidence>
<dbReference type="GO" id="GO:0070212">
    <property type="term" value="P:protein poly-ADP-ribosylation"/>
    <property type="evidence" value="ECO:0007669"/>
    <property type="project" value="TreeGrafter"/>
</dbReference>
<sequence>MPLFLISRLGNDSCPFNFSVWLTNSRQRFEPTMATLTNDVRRLMENIGDMDKIKRELLAMNFDVNEYPVHCLTKDFIMKGYQHLTQVEQYVLRGDIRSLAFQSTLHDYFRTIPRLPPPDTRFIDRAFIEREAGQLLSKSQCEIELLDRNSRVHQILENYLLNSQGDHGFSLKLRNIFRVNKKEGYNPYMGNEMVLWHGSKTTSYSAILQCSLNKAPPEAPMSGHMFGKGIYFSDCSTKAAQYCHVPRGGTGYLMLCLVALGKSKNLIKGDYSATQLQNEYHSVTGMGKHTFASYDAQLCYGERDLLVPTGKLVRRPSPDQYTLQYNEYVVYDQSQVRMAFLLEVEFY</sequence>
<evidence type="ECO:0000256" key="6">
    <source>
        <dbReference type="ARBA" id="ARBA00023242"/>
    </source>
</evidence>
<dbReference type="EC" id="2.4.2.-" evidence="7"/>
<dbReference type="GO" id="GO:0005730">
    <property type="term" value="C:nucleolus"/>
    <property type="evidence" value="ECO:0007669"/>
    <property type="project" value="TreeGrafter"/>
</dbReference>
<dbReference type="InterPro" id="IPR036616">
    <property type="entry name" value="Poly(ADP-ribose)pol_reg_dom_sf"/>
</dbReference>
<dbReference type="SUPFAM" id="SSF56399">
    <property type="entry name" value="ADP-ribosylation"/>
    <property type="match status" value="1"/>
</dbReference>
<dbReference type="Proteomes" id="UP000614601">
    <property type="component" value="Unassembled WGS sequence"/>
</dbReference>
<feature type="domain" description="PARP catalytic" evidence="8">
    <location>
        <begin position="127"/>
        <end position="347"/>
    </location>
</feature>
<comment type="caution">
    <text evidence="10">The sequence shown here is derived from an EMBL/GenBank/DDBJ whole genome shotgun (WGS) entry which is preliminary data.</text>
</comment>
<keyword evidence="11" id="KW-1185">Reference proteome</keyword>
<evidence type="ECO:0000256" key="2">
    <source>
        <dbReference type="ARBA" id="ARBA00022676"/>
    </source>
</evidence>